<comment type="PTM">
    <text evidence="6">Under oxidizing conditions two disulfide bonds are formed involving the reactive cysteines. Under reducing conditions zinc is bound to the reactive cysteines and the protein is inactive.</text>
</comment>
<evidence type="ECO:0000313" key="7">
    <source>
        <dbReference type="EMBL" id="MCX2979487.1"/>
    </source>
</evidence>
<feature type="disulfide bond" description="Redox-active" evidence="6">
    <location>
        <begin position="231"/>
        <end position="233"/>
    </location>
</feature>
<keyword evidence="2 6" id="KW-0862">Zinc</keyword>
<keyword evidence="4 6" id="KW-0143">Chaperone</keyword>
<evidence type="ECO:0000256" key="2">
    <source>
        <dbReference type="ARBA" id="ARBA00022833"/>
    </source>
</evidence>
<evidence type="ECO:0000256" key="3">
    <source>
        <dbReference type="ARBA" id="ARBA00023157"/>
    </source>
</evidence>
<organism evidence="7 8">
    <name type="scientific">Candidatus Litorirhabdus singularis</name>
    <dbReference type="NCBI Taxonomy" id="2518993"/>
    <lineage>
        <taxon>Bacteria</taxon>
        <taxon>Pseudomonadati</taxon>
        <taxon>Pseudomonadota</taxon>
        <taxon>Gammaproteobacteria</taxon>
        <taxon>Cellvibrionales</taxon>
        <taxon>Halieaceae</taxon>
        <taxon>Candidatus Litorirhabdus</taxon>
    </lineage>
</organism>
<dbReference type="Proteomes" id="UP001143362">
    <property type="component" value="Unassembled WGS sequence"/>
</dbReference>
<gene>
    <name evidence="6 7" type="primary">hslO</name>
    <name evidence="7" type="ORF">EYC98_01280</name>
</gene>
<keyword evidence="3 6" id="KW-1015">Disulfide bond</keyword>
<dbReference type="Pfam" id="PF01430">
    <property type="entry name" value="HSP33"/>
    <property type="match status" value="1"/>
</dbReference>
<dbReference type="Gene3D" id="3.55.30.10">
    <property type="entry name" value="Hsp33 domain"/>
    <property type="match status" value="1"/>
</dbReference>
<name>A0ABT3TDF2_9GAMM</name>
<evidence type="ECO:0000256" key="6">
    <source>
        <dbReference type="HAMAP-Rule" id="MF_00117"/>
    </source>
</evidence>
<evidence type="ECO:0000256" key="5">
    <source>
        <dbReference type="ARBA" id="ARBA00023284"/>
    </source>
</evidence>
<dbReference type="PANTHER" id="PTHR30111:SF1">
    <property type="entry name" value="33 KDA CHAPERONIN"/>
    <property type="match status" value="1"/>
</dbReference>
<dbReference type="RefSeq" id="WP_279243488.1">
    <property type="nucleotide sequence ID" value="NZ_SHNN01000001.1"/>
</dbReference>
<dbReference type="SUPFAM" id="SSF64397">
    <property type="entry name" value="Hsp33 domain"/>
    <property type="match status" value="1"/>
</dbReference>
<proteinExistence type="inferred from homology"/>
<dbReference type="EMBL" id="SHNN01000001">
    <property type="protein sequence ID" value="MCX2979487.1"/>
    <property type="molecule type" value="Genomic_DNA"/>
</dbReference>
<evidence type="ECO:0000313" key="8">
    <source>
        <dbReference type="Proteomes" id="UP001143362"/>
    </source>
</evidence>
<dbReference type="InterPro" id="IPR000397">
    <property type="entry name" value="Heat_shock_Hsp33"/>
</dbReference>
<keyword evidence="5 6" id="KW-0676">Redox-active center</keyword>
<keyword evidence="1 6" id="KW-0963">Cytoplasm</keyword>
<comment type="function">
    <text evidence="6">Redox regulated molecular chaperone. Protects both thermally unfolding and oxidatively damaged proteins from irreversible aggregation. Plays an important role in the bacterial defense system toward oxidative stress.</text>
</comment>
<dbReference type="InterPro" id="IPR016154">
    <property type="entry name" value="Heat_shock_Hsp33_C"/>
</dbReference>
<dbReference type="HAMAP" id="MF_00117">
    <property type="entry name" value="HslO"/>
    <property type="match status" value="1"/>
</dbReference>
<dbReference type="InterPro" id="IPR016153">
    <property type="entry name" value="Heat_shock_Hsp33_N"/>
</dbReference>
<keyword evidence="8" id="KW-1185">Reference proteome</keyword>
<comment type="subcellular location">
    <subcellularLocation>
        <location evidence="6">Cytoplasm</location>
    </subcellularLocation>
</comment>
<protein>
    <recommendedName>
        <fullName evidence="6">33 kDa chaperonin</fullName>
    </recommendedName>
    <alternativeName>
        <fullName evidence="6">Heat shock protein 33 homolog</fullName>
        <shortName evidence="6">HSP33</shortName>
    </alternativeName>
</protein>
<dbReference type="Gene3D" id="3.90.1280.10">
    <property type="entry name" value="HSP33 redox switch-like"/>
    <property type="match status" value="1"/>
</dbReference>
<comment type="similarity">
    <text evidence="6">Belongs to the HSP33 family.</text>
</comment>
<evidence type="ECO:0000256" key="4">
    <source>
        <dbReference type="ARBA" id="ARBA00023186"/>
    </source>
</evidence>
<dbReference type="CDD" id="cd00498">
    <property type="entry name" value="Hsp33"/>
    <property type="match status" value="1"/>
</dbReference>
<feature type="disulfide bond" description="Redox-active" evidence="6">
    <location>
        <begin position="264"/>
        <end position="267"/>
    </location>
</feature>
<comment type="caution">
    <text evidence="7">The sequence shown here is derived from an EMBL/GenBank/DDBJ whole genome shotgun (WGS) entry which is preliminary data.</text>
</comment>
<dbReference type="PANTHER" id="PTHR30111">
    <property type="entry name" value="33 KDA CHAPERONIN"/>
    <property type="match status" value="1"/>
</dbReference>
<dbReference type="PIRSF" id="PIRSF005261">
    <property type="entry name" value="Heat_shock_Hsp33"/>
    <property type="match status" value="1"/>
</dbReference>
<reference evidence="7" key="1">
    <citation type="submission" date="2019-02" db="EMBL/GenBank/DDBJ databases">
        <authorList>
            <person name="Li S.-H."/>
        </authorList>
    </citation>
    <scope>NUCLEOTIDE SEQUENCE</scope>
    <source>
        <strain evidence="7">IMCC14734</strain>
    </source>
</reference>
<sequence>MSVTADVASKFVFEEADIRGEIIHLDQSSAEILELHQYPPAVARLLGEFLAAVVLLSTTIKFDGRMILQAQGSGEIPLLMAECNSELEIRGIARGAAEASGQDFASLLPGGTLAITIEPRNGQRYQGIVPLEGGNLAACLEHYFENSEQLATRLWLTCDGSSAGGLLLQQLPAQLVSDTTQRSQQWEHVYILADTVMDQELLRSGQELLLAHLFPEDPIKLLPQRSVKFQCSCSEQRCLDALASLGSVELEELFAEQEIITMDCEFCNQQYGFKASDLAASEDNDPARSQH</sequence>
<accession>A0ABT3TDF2</accession>
<evidence type="ECO:0000256" key="1">
    <source>
        <dbReference type="ARBA" id="ARBA00022490"/>
    </source>
</evidence>
<dbReference type="NCBIfam" id="NF001033">
    <property type="entry name" value="PRK00114.1"/>
    <property type="match status" value="1"/>
</dbReference>
<dbReference type="SUPFAM" id="SSF118352">
    <property type="entry name" value="HSP33 redox switch-like"/>
    <property type="match status" value="1"/>
</dbReference>